<dbReference type="GO" id="GO:0005886">
    <property type="term" value="C:plasma membrane"/>
    <property type="evidence" value="ECO:0007669"/>
    <property type="project" value="UniProtKB-SubCell"/>
</dbReference>
<evidence type="ECO:0000256" key="2">
    <source>
        <dbReference type="ARBA" id="ARBA00022475"/>
    </source>
</evidence>
<comment type="subcellular location">
    <subcellularLocation>
        <location evidence="1">Cell membrane</location>
        <topology evidence="1">Multi-pass membrane protein</topology>
    </subcellularLocation>
</comment>
<reference evidence="7 8" key="1">
    <citation type="submission" date="2014-04" db="EMBL/GenBank/DDBJ databases">
        <authorList>
            <person name="Hornung B.V."/>
        </authorList>
    </citation>
    <scope>NUCLEOTIDE SEQUENCE [LARGE SCALE GENOMIC DNA]</scope>
    <source>
        <strain evidence="7 8">CRIB</strain>
    </source>
</reference>
<organism evidence="7 8">
    <name type="scientific">Romboutsia ilealis</name>
    <dbReference type="NCBI Taxonomy" id="1115758"/>
    <lineage>
        <taxon>Bacteria</taxon>
        <taxon>Bacillati</taxon>
        <taxon>Bacillota</taxon>
        <taxon>Clostridia</taxon>
        <taxon>Peptostreptococcales</taxon>
        <taxon>Peptostreptococcaceae</taxon>
        <taxon>Romboutsia</taxon>
    </lineage>
</organism>
<evidence type="ECO:0000256" key="3">
    <source>
        <dbReference type="ARBA" id="ARBA00022692"/>
    </source>
</evidence>
<feature type="transmembrane region" description="Helical" evidence="6">
    <location>
        <begin position="12"/>
        <end position="31"/>
    </location>
</feature>
<dbReference type="GeneID" id="82204240"/>
<evidence type="ECO:0000256" key="1">
    <source>
        <dbReference type="ARBA" id="ARBA00004651"/>
    </source>
</evidence>
<name>A0A1V1HY62_9FIRM</name>
<evidence type="ECO:0000313" key="8">
    <source>
        <dbReference type="Proteomes" id="UP000245622"/>
    </source>
</evidence>
<keyword evidence="5 6" id="KW-0472">Membrane</keyword>
<dbReference type="EMBL" id="LN555523">
    <property type="protein sequence ID" value="CED92817.1"/>
    <property type="molecule type" value="Genomic_DNA"/>
</dbReference>
<sequence length="129" mass="14260">MDNKLYEEIKKLTKGIVVYDLLILLGLAITFNLNKQMVLGLVFGTLIAVLNLKLLAITINKTVSMPSTKAQIYSSSQYLIRMAIMAVVLFVSAKAPHLNIIGTAIGLLSTKFVILTQKLLIEKVKRKEA</sequence>
<dbReference type="KEGG" id="ril:CRIB_58"/>
<evidence type="ECO:0000313" key="7">
    <source>
        <dbReference type="EMBL" id="CED92817.1"/>
    </source>
</evidence>
<keyword evidence="2" id="KW-1003">Cell membrane</keyword>
<evidence type="ECO:0000256" key="5">
    <source>
        <dbReference type="ARBA" id="ARBA00023136"/>
    </source>
</evidence>
<protein>
    <submittedName>
        <fullName evidence="7">ATP synthase protein I</fullName>
    </submittedName>
</protein>
<gene>
    <name evidence="7" type="ORF">CRIB_58</name>
</gene>
<accession>A0A1V1HY62</accession>
<keyword evidence="8" id="KW-1185">Reference proteome</keyword>
<proteinExistence type="predicted"/>
<keyword evidence="3 6" id="KW-0812">Transmembrane</keyword>
<dbReference type="RefSeq" id="WP_180702611.1">
    <property type="nucleotide sequence ID" value="NZ_JAVSGX010000038.1"/>
</dbReference>
<feature type="transmembrane region" description="Helical" evidence="6">
    <location>
        <begin position="78"/>
        <end position="95"/>
    </location>
</feature>
<dbReference type="Proteomes" id="UP000245622">
    <property type="component" value="Chromosome 1"/>
</dbReference>
<evidence type="ECO:0000256" key="4">
    <source>
        <dbReference type="ARBA" id="ARBA00022989"/>
    </source>
</evidence>
<feature type="transmembrane region" description="Helical" evidence="6">
    <location>
        <begin position="37"/>
        <end position="57"/>
    </location>
</feature>
<dbReference type="AlphaFoldDB" id="A0A1V1HY62"/>
<dbReference type="InterPro" id="IPR005598">
    <property type="entry name" value="ATP_synth_I"/>
</dbReference>
<keyword evidence="4 6" id="KW-1133">Transmembrane helix</keyword>
<evidence type="ECO:0000256" key="6">
    <source>
        <dbReference type="SAM" id="Phobius"/>
    </source>
</evidence>
<dbReference type="Pfam" id="PF03899">
    <property type="entry name" value="ATP-synt_I"/>
    <property type="match status" value="1"/>
</dbReference>